<dbReference type="GO" id="GO:0006364">
    <property type="term" value="P:rRNA processing"/>
    <property type="evidence" value="ECO:0007669"/>
    <property type="project" value="InterPro"/>
</dbReference>
<feature type="domain" description="Brix" evidence="2">
    <location>
        <begin position="29"/>
        <end position="349"/>
    </location>
</feature>
<feature type="compositionally biased region" description="Basic and acidic residues" evidence="1">
    <location>
        <begin position="370"/>
        <end position="400"/>
    </location>
</feature>
<dbReference type="PANTHER" id="PTHR12661">
    <property type="entry name" value="PETER PAN-RELATED"/>
    <property type="match status" value="1"/>
</dbReference>
<dbReference type="InterPro" id="IPR045112">
    <property type="entry name" value="PPAN-like"/>
</dbReference>
<gene>
    <name evidence="3" type="ORF">K491DRAFT_674786</name>
</gene>
<dbReference type="GO" id="GO:0030687">
    <property type="term" value="C:preribosome, large subunit precursor"/>
    <property type="evidence" value="ECO:0007669"/>
    <property type="project" value="TreeGrafter"/>
</dbReference>
<evidence type="ECO:0000256" key="1">
    <source>
        <dbReference type="SAM" id="MobiDB-lite"/>
    </source>
</evidence>
<dbReference type="PROSITE" id="PS50833">
    <property type="entry name" value="BRIX"/>
    <property type="match status" value="1"/>
</dbReference>
<dbReference type="Pfam" id="PF04427">
    <property type="entry name" value="Brix"/>
    <property type="match status" value="1"/>
</dbReference>
<dbReference type="InterPro" id="IPR007109">
    <property type="entry name" value="Brix"/>
</dbReference>
<evidence type="ECO:0000259" key="2">
    <source>
        <dbReference type="PROSITE" id="PS50833"/>
    </source>
</evidence>
<proteinExistence type="predicted"/>
<name>A0A6A6TKL9_9PLEO</name>
<feature type="compositionally biased region" description="Basic residues" evidence="1">
    <location>
        <begin position="1"/>
        <end position="11"/>
    </location>
</feature>
<protein>
    <submittedName>
        <fullName evidence="3">Brix-domain-containing protein</fullName>
    </submittedName>
</protein>
<dbReference type="EMBL" id="MU004299">
    <property type="protein sequence ID" value="KAF2660575.1"/>
    <property type="molecule type" value="Genomic_DNA"/>
</dbReference>
<dbReference type="GO" id="GO:0019843">
    <property type="term" value="F:rRNA binding"/>
    <property type="evidence" value="ECO:0007669"/>
    <property type="project" value="InterPro"/>
</dbReference>
<organism evidence="3 4">
    <name type="scientific">Lophiostoma macrostomum CBS 122681</name>
    <dbReference type="NCBI Taxonomy" id="1314788"/>
    <lineage>
        <taxon>Eukaryota</taxon>
        <taxon>Fungi</taxon>
        <taxon>Dikarya</taxon>
        <taxon>Ascomycota</taxon>
        <taxon>Pezizomycotina</taxon>
        <taxon>Dothideomycetes</taxon>
        <taxon>Pleosporomycetidae</taxon>
        <taxon>Pleosporales</taxon>
        <taxon>Lophiostomataceae</taxon>
        <taxon>Lophiostoma</taxon>
    </lineage>
</organism>
<keyword evidence="4" id="KW-1185">Reference proteome</keyword>
<dbReference type="SMART" id="SM00879">
    <property type="entry name" value="Brix"/>
    <property type="match status" value="1"/>
</dbReference>
<dbReference type="OrthoDB" id="10261452at2759"/>
<evidence type="ECO:0000313" key="4">
    <source>
        <dbReference type="Proteomes" id="UP000799324"/>
    </source>
</evidence>
<sequence>MARGSNRRKKQSAADKQAKQHIKDGNPKSMVIRIGAGEVGASVTQLVQDVRHVMEPDTAVRLKERRANKLRDYTTMCGPLGVSHLLLFSRSESGNTNLRLARTPQGPTLHFRVEKYSLCKDILKSMKHPRAGANDFQMAPLLVMNNFVTSEDNRQSLGDAAPPKHLEKLVTDMFQGLFPPIQPHTTPLQSIKRVLLLNREPPKEGDNGSCTISFRHYAITTKVTGLPKALRRLYAAEKLIGSKEKKKKALPNLSGLEDVADYMLDPSAAGYTSASDTEVETDAEVEVAAPVTRKVMSKRDREKTAAQANGLKAMSRNSRPKVEKRAVKLLELGPRMKLRLTKVEEDICGGKVLWHEFVTKSKEEVKQLDETWQQRKKEKEERRRIQKENIDKKRKEKAENGEEGDDEEEDEEMEDYDEYDMDDDVWHDEDAAESDDDDEDKEDEEADE</sequence>
<feature type="compositionally biased region" description="Basic and acidic residues" evidence="1">
    <location>
        <begin position="12"/>
        <end position="26"/>
    </location>
</feature>
<feature type="region of interest" description="Disordered" evidence="1">
    <location>
        <begin position="1"/>
        <end position="27"/>
    </location>
</feature>
<dbReference type="PANTHER" id="PTHR12661:SF5">
    <property type="entry name" value="SUPPRESSOR OF SWI4 1 HOMOLOG"/>
    <property type="match status" value="1"/>
</dbReference>
<dbReference type="GO" id="GO:0000027">
    <property type="term" value="P:ribosomal large subunit assembly"/>
    <property type="evidence" value="ECO:0007669"/>
    <property type="project" value="TreeGrafter"/>
</dbReference>
<feature type="region of interest" description="Disordered" evidence="1">
    <location>
        <begin position="370"/>
        <end position="448"/>
    </location>
</feature>
<feature type="region of interest" description="Disordered" evidence="1">
    <location>
        <begin position="298"/>
        <end position="322"/>
    </location>
</feature>
<dbReference type="AlphaFoldDB" id="A0A6A6TKL9"/>
<dbReference type="Proteomes" id="UP000799324">
    <property type="component" value="Unassembled WGS sequence"/>
</dbReference>
<reference evidence="3" key="1">
    <citation type="journal article" date="2020" name="Stud. Mycol.">
        <title>101 Dothideomycetes genomes: a test case for predicting lifestyles and emergence of pathogens.</title>
        <authorList>
            <person name="Haridas S."/>
            <person name="Albert R."/>
            <person name="Binder M."/>
            <person name="Bloem J."/>
            <person name="Labutti K."/>
            <person name="Salamov A."/>
            <person name="Andreopoulos B."/>
            <person name="Baker S."/>
            <person name="Barry K."/>
            <person name="Bills G."/>
            <person name="Bluhm B."/>
            <person name="Cannon C."/>
            <person name="Castanera R."/>
            <person name="Culley D."/>
            <person name="Daum C."/>
            <person name="Ezra D."/>
            <person name="Gonzalez J."/>
            <person name="Henrissat B."/>
            <person name="Kuo A."/>
            <person name="Liang C."/>
            <person name="Lipzen A."/>
            <person name="Lutzoni F."/>
            <person name="Magnuson J."/>
            <person name="Mondo S."/>
            <person name="Nolan M."/>
            <person name="Ohm R."/>
            <person name="Pangilinan J."/>
            <person name="Park H.-J."/>
            <person name="Ramirez L."/>
            <person name="Alfaro M."/>
            <person name="Sun H."/>
            <person name="Tritt A."/>
            <person name="Yoshinaga Y."/>
            <person name="Zwiers L.-H."/>
            <person name="Turgeon B."/>
            <person name="Goodwin S."/>
            <person name="Spatafora J."/>
            <person name="Crous P."/>
            <person name="Grigoriev I."/>
        </authorList>
    </citation>
    <scope>NUCLEOTIDE SEQUENCE</scope>
    <source>
        <strain evidence="3">CBS 122681</strain>
    </source>
</reference>
<feature type="compositionally biased region" description="Acidic residues" evidence="1">
    <location>
        <begin position="401"/>
        <end position="448"/>
    </location>
</feature>
<evidence type="ECO:0000313" key="3">
    <source>
        <dbReference type="EMBL" id="KAF2660575.1"/>
    </source>
</evidence>
<accession>A0A6A6TKL9</accession>